<reference evidence="1" key="1">
    <citation type="submission" date="2014-11" db="EMBL/GenBank/DDBJ databases">
        <authorList>
            <person name="Amaro Gonzalez C."/>
        </authorList>
    </citation>
    <scope>NUCLEOTIDE SEQUENCE</scope>
</reference>
<sequence length="104" mass="11845">MYWGGEKSKKRACYRVADFCVLHSYFMLKQPILQSAVTISIYIWPVYARGGSLFCCQGRPLSLGRTLRLLTSGLWVTMTTLHSTWTPGQYKLPWVQGLACHCIP</sequence>
<name>A0A0E9WUZ9_ANGAN</name>
<protein>
    <submittedName>
        <fullName evidence="1">Uncharacterized protein</fullName>
    </submittedName>
</protein>
<dbReference type="AlphaFoldDB" id="A0A0E9WUZ9"/>
<organism evidence="1">
    <name type="scientific">Anguilla anguilla</name>
    <name type="common">European freshwater eel</name>
    <name type="synonym">Muraena anguilla</name>
    <dbReference type="NCBI Taxonomy" id="7936"/>
    <lineage>
        <taxon>Eukaryota</taxon>
        <taxon>Metazoa</taxon>
        <taxon>Chordata</taxon>
        <taxon>Craniata</taxon>
        <taxon>Vertebrata</taxon>
        <taxon>Euteleostomi</taxon>
        <taxon>Actinopterygii</taxon>
        <taxon>Neopterygii</taxon>
        <taxon>Teleostei</taxon>
        <taxon>Anguilliformes</taxon>
        <taxon>Anguillidae</taxon>
        <taxon>Anguilla</taxon>
    </lineage>
</organism>
<accession>A0A0E9WUZ9</accession>
<reference evidence="1" key="2">
    <citation type="journal article" date="2015" name="Fish Shellfish Immunol.">
        <title>Early steps in the European eel (Anguilla anguilla)-Vibrio vulnificus interaction in the gills: Role of the RtxA13 toxin.</title>
        <authorList>
            <person name="Callol A."/>
            <person name="Pajuelo D."/>
            <person name="Ebbesson L."/>
            <person name="Teles M."/>
            <person name="MacKenzie S."/>
            <person name="Amaro C."/>
        </authorList>
    </citation>
    <scope>NUCLEOTIDE SEQUENCE</scope>
</reference>
<dbReference type="EMBL" id="GBXM01014506">
    <property type="protein sequence ID" value="JAH94071.1"/>
    <property type="molecule type" value="Transcribed_RNA"/>
</dbReference>
<evidence type="ECO:0000313" key="1">
    <source>
        <dbReference type="EMBL" id="JAH94071.1"/>
    </source>
</evidence>
<proteinExistence type="predicted"/>